<reference evidence="2 3" key="1">
    <citation type="submission" date="2023-12" db="EMBL/GenBank/DDBJ databases">
        <title>Baltic Sea Cyanobacteria.</title>
        <authorList>
            <person name="Delbaje E."/>
            <person name="Fewer D.P."/>
            <person name="Shishido T.K."/>
        </authorList>
    </citation>
    <scope>NUCLEOTIDE SEQUENCE [LARGE SCALE GENOMIC DNA]</scope>
    <source>
        <strain evidence="2 3">CCNP 1315</strain>
    </source>
</reference>
<name>A0ABU5U855_9CYAN</name>
<proteinExistence type="predicted"/>
<organism evidence="2 3">
    <name type="scientific">Limnoraphis robusta CCNP1315</name>
    <dbReference type="NCBI Taxonomy" id="3110306"/>
    <lineage>
        <taxon>Bacteria</taxon>
        <taxon>Bacillati</taxon>
        <taxon>Cyanobacteriota</taxon>
        <taxon>Cyanophyceae</taxon>
        <taxon>Oscillatoriophycideae</taxon>
        <taxon>Oscillatoriales</taxon>
        <taxon>Sirenicapillariaceae</taxon>
        <taxon>Limnoraphis</taxon>
    </lineage>
</organism>
<comment type="caution">
    <text evidence="2">The sequence shown here is derived from an EMBL/GenBank/DDBJ whole genome shotgun (WGS) entry which is preliminary data.</text>
</comment>
<dbReference type="PANTHER" id="PTHR33360">
    <property type="entry name" value="TRANSPOSASE FOR INSERTION SEQUENCE ELEMENT IS200"/>
    <property type="match status" value="1"/>
</dbReference>
<dbReference type="EMBL" id="JAYGHT010000221">
    <property type="protein sequence ID" value="MEA5523349.1"/>
    <property type="molecule type" value="Genomic_DNA"/>
</dbReference>
<sequence length="155" mass="17806">MPIRKLSGGTVYDLSIHLVLVTKYRKKVINSEILRRLEEISRDLCQKWDCELREFNGEPDHIHLLIDINPKVKISSFANNLKTITSRAIRKEFSQHCDCYFYKKVFWKIGYFVSSTGGANLETVKKYICETQNTPSSNSSTTESKITVAVPLEAE</sequence>
<dbReference type="SMART" id="SM01321">
    <property type="entry name" value="Y1_Tnp"/>
    <property type="match status" value="1"/>
</dbReference>
<dbReference type="InterPro" id="IPR002686">
    <property type="entry name" value="Transposase_17"/>
</dbReference>
<evidence type="ECO:0000259" key="1">
    <source>
        <dbReference type="SMART" id="SM01321"/>
    </source>
</evidence>
<dbReference type="RefSeq" id="WP_323218172.1">
    <property type="nucleotide sequence ID" value="NZ_JAYGHT010000221.1"/>
</dbReference>
<keyword evidence="3" id="KW-1185">Reference proteome</keyword>
<accession>A0ABU5U855</accession>
<dbReference type="PANTHER" id="PTHR33360:SF2">
    <property type="entry name" value="TRANSPOSASE FOR INSERTION SEQUENCE ELEMENT IS200"/>
    <property type="match status" value="1"/>
</dbReference>
<evidence type="ECO:0000313" key="2">
    <source>
        <dbReference type="EMBL" id="MEA5523349.1"/>
    </source>
</evidence>
<evidence type="ECO:0000313" key="3">
    <source>
        <dbReference type="Proteomes" id="UP001301728"/>
    </source>
</evidence>
<dbReference type="Gene3D" id="3.30.70.1290">
    <property type="entry name" value="Transposase IS200-like"/>
    <property type="match status" value="1"/>
</dbReference>
<dbReference type="Proteomes" id="UP001301728">
    <property type="component" value="Unassembled WGS sequence"/>
</dbReference>
<feature type="domain" description="Transposase IS200-like" evidence="1">
    <location>
        <begin position="11"/>
        <end position="131"/>
    </location>
</feature>
<protein>
    <submittedName>
        <fullName evidence="2">IS200/IS605 family transposase</fullName>
    </submittedName>
</protein>
<gene>
    <name evidence="2" type="primary">tnpA</name>
    <name evidence="2" type="ORF">VB854_30910</name>
</gene>
<dbReference type="InterPro" id="IPR036515">
    <property type="entry name" value="Transposase_17_sf"/>
</dbReference>
<dbReference type="NCBIfam" id="NF033573">
    <property type="entry name" value="transpos_IS200"/>
    <property type="match status" value="1"/>
</dbReference>
<dbReference type="Pfam" id="PF01797">
    <property type="entry name" value="Y1_Tnp"/>
    <property type="match status" value="1"/>
</dbReference>
<dbReference type="SUPFAM" id="SSF143422">
    <property type="entry name" value="Transposase IS200-like"/>
    <property type="match status" value="1"/>
</dbReference>